<evidence type="ECO:0000256" key="4">
    <source>
        <dbReference type="ARBA" id="ARBA00022692"/>
    </source>
</evidence>
<evidence type="ECO:0000313" key="10">
    <source>
        <dbReference type="Proteomes" id="UP000813462"/>
    </source>
</evidence>
<feature type="transmembrane region" description="Helical" evidence="7">
    <location>
        <begin position="285"/>
        <end position="306"/>
    </location>
</feature>
<dbReference type="PANTHER" id="PTHR48021">
    <property type="match status" value="1"/>
</dbReference>
<sequence>MEDRLLARSVMVDHDAKLELVNAIGYSSAAQSGIMEELDLSIASYSIFSSIGIVGSVGGGLVNGMITDLIGRRGVPVYIAERAPTKLRGRFTSANQLMVCFGLSLMYVIGNVVTWPTLAVIGAIPALLHVLGLFFILESPRWLAKVGKHKELEATLQSLRGKNADICLEAADIIISAAGMCLSSFILGLAFAFQGLHQLKELTPIMVFIGILGYSVAFSFGLAGLPWVIMSEIFPVNVKGSAGSIRENMEEGLLTRSVMVDHDANFKTDGLGDCTDKLPNDSATLVAVLSTLVAVCGSLCCGFGFGYSSPVEYGIMEDLNLSVASYSVFSSILTVGGAVGGLANGRITDLIGRRGTMWFSEIFCMAGWFSIVFAKVFLYLLHNSSNSFDNDWWLEFGRVLLGFGMGILYYVNLDVLSSEQLMSCYGTSLMFFMGNAVTWRTLAVIGAIPSVLHILGLFFIPESPRWLAKVGKRKELEATLQSLREKNTDICQEAADIMDCTEIFQKHSERFLDLFQWRYAYSLTVAVGLVVLPQLGGSSGIFCYASSIFADAGFSRSIGTIAVAIIQIPAVTWSVLLIDKSGRRPLLLISAAGMCLCSFLLSLAFYFQGLHQLKELTPMMVFIGILGYIVAFSFGLAGLPWVIMSEIFPVNVKGSAGSVMSFANWTLSWIVVFTFNFMMEWSSSDAEDSWQWEERKRKGLEKVKQRDNMEEGLLTRSITVDHDAKSKSRGLGGDCTDTQPNDSPATFVVVLSTLVALCGSLCCGCIVSTIRFSIGYSSPAESGIIEDLDLSIAAYLVFGSIATVGGLAGALVNGRITDLTVLLGGWISTAFAKVLFSFFHIAVVIHFDAKVGKHKALEPSLQSLRGKNADISVEAAKIIAYAETFQKHSERILDLLQWRYAHALIIPAVTLTVLLTDRLGRRPLLLGLHQLKELTPKMVSIEGYSASFPLGMEGLPWVLMSELEALWVCQVCHPLGMEFIWYNTPLPFYYFLSWFLVCINILEIITSGTFFIFSVICGSAVVFIAKLVPETKGRTLEEIQASTTQFTSQIR</sequence>
<feature type="transmembrane region" description="Helical" evidence="7">
    <location>
        <begin position="1011"/>
        <end position="1028"/>
    </location>
</feature>
<feature type="transmembrane region" description="Helical" evidence="7">
    <location>
        <begin position="392"/>
        <end position="416"/>
    </location>
</feature>
<evidence type="ECO:0000256" key="5">
    <source>
        <dbReference type="ARBA" id="ARBA00022989"/>
    </source>
</evidence>
<feature type="transmembrane region" description="Helical" evidence="7">
    <location>
        <begin position="170"/>
        <end position="193"/>
    </location>
</feature>
<dbReference type="InterPro" id="IPR005828">
    <property type="entry name" value="MFS_sugar_transport-like"/>
</dbReference>
<proteinExistence type="inferred from homology"/>
<feature type="transmembrane region" description="Helical" evidence="7">
    <location>
        <begin position="987"/>
        <end position="1005"/>
    </location>
</feature>
<feature type="transmembrane region" description="Helical" evidence="7">
    <location>
        <begin position="584"/>
        <end position="607"/>
    </location>
</feature>
<feature type="transmembrane region" description="Helical" evidence="7">
    <location>
        <begin position="115"/>
        <end position="137"/>
    </location>
</feature>
<feature type="transmembrane region" description="Helical" evidence="7">
    <location>
        <begin position="205"/>
        <end position="229"/>
    </location>
</feature>
<feature type="transmembrane region" description="Helical" evidence="7">
    <location>
        <begin position="819"/>
        <end position="847"/>
    </location>
</feature>
<dbReference type="PANTHER" id="PTHR48021:SF93">
    <property type="entry name" value="SUGAR TRANSPORTER ERD6-LIKE 1-RELATED"/>
    <property type="match status" value="1"/>
</dbReference>
<evidence type="ECO:0000256" key="2">
    <source>
        <dbReference type="ARBA" id="ARBA00010992"/>
    </source>
</evidence>
<dbReference type="InterPro" id="IPR044775">
    <property type="entry name" value="MFS_ERD6/Tret1-like"/>
</dbReference>
<feature type="transmembrane region" description="Helical" evidence="7">
    <location>
        <begin position="326"/>
        <end position="345"/>
    </location>
</feature>
<dbReference type="InterPro" id="IPR050549">
    <property type="entry name" value="MFS_Trehalose_Transporter"/>
</dbReference>
<dbReference type="EMBL" id="JAEACU010000002">
    <property type="protein sequence ID" value="KAH7543143.1"/>
    <property type="molecule type" value="Genomic_DNA"/>
</dbReference>
<feature type="transmembrane region" description="Helical" evidence="7">
    <location>
        <begin position="437"/>
        <end position="460"/>
    </location>
</feature>
<evidence type="ECO:0000256" key="1">
    <source>
        <dbReference type="ARBA" id="ARBA00004141"/>
    </source>
</evidence>
<feature type="transmembrane region" description="Helical" evidence="7">
    <location>
        <begin position="45"/>
        <end position="70"/>
    </location>
</feature>
<dbReference type="GO" id="GO:0016020">
    <property type="term" value="C:membrane"/>
    <property type="evidence" value="ECO:0007669"/>
    <property type="project" value="UniProtKB-SubCell"/>
</dbReference>
<keyword evidence="5 7" id="KW-1133">Transmembrane helix</keyword>
<evidence type="ECO:0000256" key="6">
    <source>
        <dbReference type="ARBA" id="ARBA00023136"/>
    </source>
</evidence>
<comment type="caution">
    <text evidence="9">The sequence shown here is derived from an EMBL/GenBank/DDBJ whole genome shotgun (WGS) entry which is preliminary data.</text>
</comment>
<comment type="subcellular location">
    <subcellularLocation>
        <location evidence="1">Membrane</location>
        <topology evidence="1">Multi-pass membrane protein</topology>
    </subcellularLocation>
</comment>
<gene>
    <name evidence="9" type="ORF">FEM48_Zijuj02G0152000</name>
</gene>
<evidence type="ECO:0000313" key="9">
    <source>
        <dbReference type="EMBL" id="KAH7543143.1"/>
    </source>
</evidence>
<feature type="transmembrane region" description="Helical" evidence="7">
    <location>
        <begin position="662"/>
        <end position="679"/>
    </location>
</feature>
<feature type="domain" description="Major facilitator superfamily (MFS) profile" evidence="8">
    <location>
        <begin position="290"/>
        <end position="817"/>
    </location>
</feature>
<comment type="similarity">
    <text evidence="2">Belongs to the major facilitator superfamily. Sugar transporter (TC 2.A.1.1) family.</text>
</comment>
<dbReference type="PRINTS" id="PR00171">
    <property type="entry name" value="SUGRTRNSPORT"/>
</dbReference>
<feature type="transmembrane region" description="Helical" evidence="7">
    <location>
        <begin position="898"/>
        <end position="916"/>
    </location>
</feature>
<dbReference type="InterPro" id="IPR003663">
    <property type="entry name" value="Sugar/inositol_transpt"/>
</dbReference>
<dbReference type="Proteomes" id="UP000813462">
    <property type="component" value="Unassembled WGS sequence"/>
</dbReference>
<keyword evidence="3" id="KW-0813">Transport</keyword>
<evidence type="ECO:0000259" key="8">
    <source>
        <dbReference type="PROSITE" id="PS50850"/>
    </source>
</evidence>
<feature type="transmembrane region" description="Helical" evidence="7">
    <location>
        <begin position="519"/>
        <end position="545"/>
    </location>
</feature>
<keyword evidence="6 7" id="KW-0472">Membrane</keyword>
<dbReference type="SUPFAM" id="SSF103473">
    <property type="entry name" value="MFS general substrate transporter"/>
    <property type="match status" value="2"/>
</dbReference>
<dbReference type="AlphaFoldDB" id="A0A978VWE8"/>
<keyword evidence="3" id="KW-0762">Sugar transport</keyword>
<feature type="transmembrane region" description="Helical" evidence="7">
    <location>
        <begin position="747"/>
        <end position="772"/>
    </location>
</feature>
<feature type="transmembrane region" description="Helical" evidence="7">
    <location>
        <begin position="91"/>
        <end position="109"/>
    </location>
</feature>
<dbReference type="InterPro" id="IPR020846">
    <property type="entry name" value="MFS_dom"/>
</dbReference>
<evidence type="ECO:0000256" key="7">
    <source>
        <dbReference type="SAM" id="Phobius"/>
    </source>
</evidence>
<protein>
    <recommendedName>
        <fullName evidence="8">Major facilitator superfamily (MFS) profile domain-containing protein</fullName>
    </recommendedName>
</protein>
<dbReference type="CDD" id="cd17358">
    <property type="entry name" value="MFS_GLUT6_8_Class3_like"/>
    <property type="match status" value="1"/>
</dbReference>
<feature type="transmembrane region" description="Helical" evidence="7">
    <location>
        <begin position="792"/>
        <end position="812"/>
    </location>
</feature>
<feature type="transmembrane region" description="Helical" evidence="7">
    <location>
        <begin position="357"/>
        <end position="380"/>
    </location>
</feature>
<reference evidence="9" key="1">
    <citation type="journal article" date="2021" name="Front. Plant Sci.">
        <title>Chromosome-Scale Genome Assembly for Chinese Sour Jujube and Insights Into Its Genome Evolution and Domestication Signature.</title>
        <authorList>
            <person name="Shen L.-Y."/>
            <person name="Luo H."/>
            <person name="Wang X.-L."/>
            <person name="Wang X.-M."/>
            <person name="Qiu X.-J."/>
            <person name="Liu H."/>
            <person name="Zhou S.-S."/>
            <person name="Jia K.-H."/>
            <person name="Nie S."/>
            <person name="Bao Y.-T."/>
            <person name="Zhang R.-G."/>
            <person name="Yun Q.-Z."/>
            <person name="Chai Y.-H."/>
            <person name="Lu J.-Y."/>
            <person name="Li Y."/>
            <person name="Zhao S.-W."/>
            <person name="Mao J.-F."/>
            <person name="Jia S.-G."/>
            <person name="Mao Y.-M."/>
        </authorList>
    </citation>
    <scope>NUCLEOTIDE SEQUENCE</scope>
    <source>
        <strain evidence="9">AT0</strain>
        <tissue evidence="9">Leaf</tissue>
    </source>
</reference>
<dbReference type="GO" id="GO:0051119">
    <property type="term" value="F:sugar transmembrane transporter activity"/>
    <property type="evidence" value="ECO:0007669"/>
    <property type="project" value="InterPro"/>
</dbReference>
<accession>A0A978VWE8</accession>
<dbReference type="PROSITE" id="PS50850">
    <property type="entry name" value="MFS"/>
    <property type="match status" value="1"/>
</dbReference>
<organism evidence="9 10">
    <name type="scientific">Ziziphus jujuba var. spinosa</name>
    <dbReference type="NCBI Taxonomy" id="714518"/>
    <lineage>
        <taxon>Eukaryota</taxon>
        <taxon>Viridiplantae</taxon>
        <taxon>Streptophyta</taxon>
        <taxon>Embryophyta</taxon>
        <taxon>Tracheophyta</taxon>
        <taxon>Spermatophyta</taxon>
        <taxon>Magnoliopsida</taxon>
        <taxon>eudicotyledons</taxon>
        <taxon>Gunneridae</taxon>
        <taxon>Pentapetalae</taxon>
        <taxon>rosids</taxon>
        <taxon>fabids</taxon>
        <taxon>Rosales</taxon>
        <taxon>Rhamnaceae</taxon>
        <taxon>Paliureae</taxon>
        <taxon>Ziziphus</taxon>
    </lineage>
</organism>
<dbReference type="Gene3D" id="1.20.1250.20">
    <property type="entry name" value="MFS general substrate transporter like domains"/>
    <property type="match status" value="4"/>
</dbReference>
<keyword evidence="4 7" id="KW-0812">Transmembrane</keyword>
<dbReference type="Pfam" id="PF00083">
    <property type="entry name" value="Sugar_tr"/>
    <property type="match status" value="4"/>
</dbReference>
<evidence type="ECO:0000256" key="3">
    <source>
        <dbReference type="ARBA" id="ARBA00022597"/>
    </source>
</evidence>
<feature type="transmembrane region" description="Helical" evidence="7">
    <location>
        <begin position="557"/>
        <end position="578"/>
    </location>
</feature>
<feature type="transmembrane region" description="Helical" evidence="7">
    <location>
        <begin position="619"/>
        <end position="642"/>
    </location>
</feature>
<dbReference type="InterPro" id="IPR036259">
    <property type="entry name" value="MFS_trans_sf"/>
</dbReference>
<name>A0A978VWE8_ZIZJJ</name>